<dbReference type="EMBL" id="GBXM01031140">
    <property type="protein sequence ID" value="JAH77437.1"/>
    <property type="molecule type" value="Transcribed_RNA"/>
</dbReference>
<sequence length="48" mass="5108">MNVFTVCPGSCPGQGCPPSVPFASWSPRRRGRVWRRGHWGPPGGSANG</sequence>
<organism evidence="1">
    <name type="scientific">Anguilla anguilla</name>
    <name type="common">European freshwater eel</name>
    <name type="synonym">Muraena anguilla</name>
    <dbReference type="NCBI Taxonomy" id="7936"/>
    <lineage>
        <taxon>Eukaryota</taxon>
        <taxon>Metazoa</taxon>
        <taxon>Chordata</taxon>
        <taxon>Craniata</taxon>
        <taxon>Vertebrata</taxon>
        <taxon>Euteleostomi</taxon>
        <taxon>Actinopterygii</taxon>
        <taxon>Neopterygii</taxon>
        <taxon>Teleostei</taxon>
        <taxon>Anguilliformes</taxon>
        <taxon>Anguillidae</taxon>
        <taxon>Anguilla</taxon>
    </lineage>
</organism>
<reference evidence="1" key="1">
    <citation type="submission" date="2014-11" db="EMBL/GenBank/DDBJ databases">
        <authorList>
            <person name="Amaro Gonzalez C."/>
        </authorList>
    </citation>
    <scope>NUCLEOTIDE SEQUENCE</scope>
</reference>
<protein>
    <submittedName>
        <fullName evidence="1">Uncharacterized protein</fullName>
    </submittedName>
</protein>
<reference evidence="1" key="2">
    <citation type="journal article" date="2015" name="Fish Shellfish Immunol.">
        <title>Early steps in the European eel (Anguilla anguilla)-Vibrio vulnificus interaction in the gills: Role of the RtxA13 toxin.</title>
        <authorList>
            <person name="Callol A."/>
            <person name="Pajuelo D."/>
            <person name="Ebbesson L."/>
            <person name="Teles M."/>
            <person name="MacKenzie S."/>
            <person name="Amaro C."/>
        </authorList>
    </citation>
    <scope>NUCLEOTIDE SEQUENCE</scope>
</reference>
<proteinExistence type="predicted"/>
<name>A0A0E9VH89_ANGAN</name>
<evidence type="ECO:0000313" key="1">
    <source>
        <dbReference type="EMBL" id="JAH77437.1"/>
    </source>
</evidence>
<dbReference type="AlphaFoldDB" id="A0A0E9VH89"/>
<accession>A0A0E9VH89</accession>